<dbReference type="SMART" id="SM00220">
    <property type="entry name" value="S_TKc"/>
    <property type="match status" value="1"/>
</dbReference>
<dbReference type="InterPro" id="IPR008271">
    <property type="entry name" value="Ser/Thr_kinase_AS"/>
</dbReference>
<gene>
    <name evidence="3" type="ORF">EPH_0005900</name>
</gene>
<dbReference type="OrthoDB" id="10252354at2759"/>
<dbReference type="AlphaFoldDB" id="U6G8G9"/>
<feature type="region of interest" description="Disordered" evidence="1">
    <location>
        <begin position="28"/>
        <end position="82"/>
    </location>
</feature>
<dbReference type="GO" id="GO:0004674">
    <property type="term" value="F:protein serine/threonine kinase activity"/>
    <property type="evidence" value="ECO:0007669"/>
    <property type="project" value="TreeGrafter"/>
</dbReference>
<proteinExistence type="predicted"/>
<name>U6G8G9_9EIME</name>
<organism evidence="3 4">
    <name type="scientific">Eimeria praecox</name>
    <dbReference type="NCBI Taxonomy" id="51316"/>
    <lineage>
        <taxon>Eukaryota</taxon>
        <taxon>Sar</taxon>
        <taxon>Alveolata</taxon>
        <taxon>Apicomplexa</taxon>
        <taxon>Conoidasida</taxon>
        <taxon>Coccidia</taxon>
        <taxon>Eucoccidiorida</taxon>
        <taxon>Eimeriorina</taxon>
        <taxon>Eimeriidae</taxon>
        <taxon>Eimeria</taxon>
    </lineage>
</organism>
<dbReference type="Pfam" id="PF00069">
    <property type="entry name" value="Pkinase"/>
    <property type="match status" value="1"/>
</dbReference>
<dbReference type="InterPro" id="IPR000719">
    <property type="entry name" value="Prot_kinase_dom"/>
</dbReference>
<dbReference type="InterPro" id="IPR051681">
    <property type="entry name" value="Ser/Thr_Kinases-Pseudokinases"/>
</dbReference>
<evidence type="ECO:0000256" key="1">
    <source>
        <dbReference type="SAM" id="MobiDB-lite"/>
    </source>
</evidence>
<accession>U6G8G9</accession>
<keyword evidence="3" id="KW-0418">Kinase</keyword>
<dbReference type="PROSITE" id="PS50011">
    <property type="entry name" value="PROTEIN_KINASE_DOM"/>
    <property type="match status" value="1"/>
</dbReference>
<dbReference type="PROSITE" id="PS00108">
    <property type="entry name" value="PROTEIN_KINASE_ST"/>
    <property type="match status" value="1"/>
</dbReference>
<dbReference type="GO" id="GO:0005524">
    <property type="term" value="F:ATP binding"/>
    <property type="evidence" value="ECO:0007669"/>
    <property type="project" value="InterPro"/>
</dbReference>
<dbReference type="PANTHER" id="PTHR44329">
    <property type="entry name" value="SERINE/THREONINE-PROTEIN KINASE TNNI3K-RELATED"/>
    <property type="match status" value="1"/>
</dbReference>
<reference evidence="3" key="1">
    <citation type="submission" date="2013-10" db="EMBL/GenBank/DDBJ databases">
        <title>Genomic analysis of the causative agents of coccidiosis in chickens.</title>
        <authorList>
            <person name="Reid A.J."/>
            <person name="Blake D."/>
            <person name="Billington K."/>
            <person name="Browne H."/>
            <person name="Dunn M."/>
            <person name="Hung S."/>
            <person name="Kawahara F."/>
            <person name="Miranda-Saavedra D."/>
            <person name="Mourier T."/>
            <person name="Nagra H."/>
            <person name="Otto T.D."/>
            <person name="Rawlings N."/>
            <person name="Sanchez A."/>
            <person name="Sanders M."/>
            <person name="Subramaniam C."/>
            <person name="Tay Y."/>
            <person name="Dear P."/>
            <person name="Doerig C."/>
            <person name="Gruber A."/>
            <person name="Parkinson J."/>
            <person name="Shirley M."/>
            <person name="Wan K.L."/>
            <person name="Berriman M."/>
            <person name="Tomley F."/>
            <person name="Pain A."/>
        </authorList>
    </citation>
    <scope>NUCLEOTIDE SEQUENCE [LARGE SCALE GENOMIC DNA]</scope>
    <source>
        <strain evidence="3">Houghton</strain>
    </source>
</reference>
<feature type="compositionally biased region" description="Low complexity" evidence="1">
    <location>
        <begin position="35"/>
        <end position="55"/>
    </location>
</feature>
<protein>
    <submittedName>
        <fullName evidence="3">Protein kinase, putative</fullName>
    </submittedName>
</protein>
<keyword evidence="4" id="KW-1185">Reference proteome</keyword>
<dbReference type="InterPro" id="IPR011009">
    <property type="entry name" value="Kinase-like_dom_sf"/>
</dbReference>
<sequence length="656" mass="71234">MFTSFTGLPALGQRGPLEAHCEKGMQQTEGGVLGMGPLQQSSGGSGGSLPRCSSPYMSRSPAPLWSDRQPGADSMRNPYGSVLHHPEQVSAQTTGPANGSCTQFPPGASIAEFSHWGESCRQPPSLLKGRDSTVRQAVFAEGCNSRSFLPPMKPWQATTPRSTEKAEEFNYDQRAEVVTVYGTDRFWDLMETLAELKAGPTSLLSSSVTFDSVLLPGGELQYSVIEEGSFGKVFVGSHQGTKVAIKVPVDCMLSTDPAGVMERTLNEWRILSVCQHPNVVRLIGGIVHGPFDVWLVTQLVNGSDLHSRKYSRDPLVRRFISPENGLHMCRQLAAVVAYLHTPVPGIKPIVVHRDIKPENVLIADDWTIRLCDFGDAEASADGRVSRVSGATWFYAPAELLRCSPVEFMASNPGRQLPPLNEKWDIWSMGCVFQEMFGFFNPMHVHISSRDSPSVIYEKLKSKAIAGALVPHIAEEIQGVARNIILRCLDPDPSARPSAMEVLKMWSAPDEYILKDIRTRRNHPHANVVETSSLNITKWQRFPGIIPEPLHLLPNVGSPPAETSIQFRSGDNIGNAVRGQLHPAASAGASAGASPGPAGALLLENRERDNWVANASNASAPFPVIPATSLVAKEGARVVQPQGFVQSQGLWPAAGWQ</sequence>
<dbReference type="Gene3D" id="3.30.200.20">
    <property type="entry name" value="Phosphorylase Kinase, domain 1"/>
    <property type="match status" value="1"/>
</dbReference>
<dbReference type="VEuPathDB" id="ToxoDB:EPH_0005900"/>
<evidence type="ECO:0000313" key="4">
    <source>
        <dbReference type="Proteomes" id="UP000018201"/>
    </source>
</evidence>
<dbReference type="SUPFAM" id="SSF56112">
    <property type="entry name" value="Protein kinase-like (PK-like)"/>
    <property type="match status" value="1"/>
</dbReference>
<dbReference type="EMBL" id="HG691023">
    <property type="protein sequence ID" value="CDI75613.1"/>
    <property type="molecule type" value="Genomic_DNA"/>
</dbReference>
<feature type="domain" description="Protein kinase" evidence="2">
    <location>
        <begin position="219"/>
        <end position="512"/>
    </location>
</feature>
<evidence type="ECO:0000313" key="3">
    <source>
        <dbReference type="EMBL" id="CDI75613.1"/>
    </source>
</evidence>
<reference evidence="3" key="2">
    <citation type="submission" date="2013-10" db="EMBL/GenBank/DDBJ databases">
        <authorList>
            <person name="Aslett M."/>
        </authorList>
    </citation>
    <scope>NUCLEOTIDE SEQUENCE [LARGE SCALE GENOMIC DNA]</scope>
    <source>
        <strain evidence="3">Houghton</strain>
    </source>
</reference>
<dbReference type="Proteomes" id="UP000018201">
    <property type="component" value="Unassembled WGS sequence"/>
</dbReference>
<evidence type="ECO:0000259" key="2">
    <source>
        <dbReference type="PROSITE" id="PS50011"/>
    </source>
</evidence>
<dbReference type="Gene3D" id="1.10.510.10">
    <property type="entry name" value="Transferase(Phosphotransferase) domain 1"/>
    <property type="match status" value="1"/>
</dbReference>
<dbReference type="CDD" id="cd00180">
    <property type="entry name" value="PKc"/>
    <property type="match status" value="1"/>
</dbReference>
<keyword evidence="3" id="KW-0808">Transferase</keyword>